<evidence type="ECO:0000259" key="2">
    <source>
        <dbReference type="Pfam" id="PF14311"/>
    </source>
</evidence>
<dbReference type="EMBL" id="VSSQ01010072">
    <property type="protein sequence ID" value="MPM43353.1"/>
    <property type="molecule type" value="Genomic_DNA"/>
</dbReference>
<dbReference type="AlphaFoldDB" id="A0A644ZXI6"/>
<accession>A0A644ZXI6</accession>
<feature type="region of interest" description="Disordered" evidence="1">
    <location>
        <begin position="78"/>
        <end position="102"/>
    </location>
</feature>
<protein>
    <recommendedName>
        <fullName evidence="2">Treble clef zinc finger domain-containing protein</fullName>
    </recommendedName>
</protein>
<reference evidence="3" key="1">
    <citation type="submission" date="2019-08" db="EMBL/GenBank/DDBJ databases">
        <authorList>
            <person name="Kucharzyk K."/>
            <person name="Murdoch R.W."/>
            <person name="Higgins S."/>
            <person name="Loffler F."/>
        </authorList>
    </citation>
    <scope>NUCLEOTIDE SEQUENCE</scope>
</reference>
<feature type="domain" description="Treble clef zinc finger" evidence="2">
    <location>
        <begin position="15"/>
        <end position="68"/>
    </location>
</feature>
<comment type="caution">
    <text evidence="3">The sequence shown here is derived from an EMBL/GenBank/DDBJ whole genome shotgun (WGS) entry which is preliminary data.</text>
</comment>
<evidence type="ECO:0000256" key="1">
    <source>
        <dbReference type="SAM" id="MobiDB-lite"/>
    </source>
</evidence>
<dbReference type="PANTHER" id="PTHR37317:SF1">
    <property type="entry name" value="ZINC-RIBBON DOMAIN-CONTAINING PROTEIN-RELATED"/>
    <property type="match status" value="1"/>
</dbReference>
<dbReference type="Pfam" id="PF14311">
    <property type="entry name" value="DUF4379"/>
    <property type="match status" value="1"/>
</dbReference>
<name>A0A644ZXI6_9ZZZZ</name>
<gene>
    <name evidence="3" type="ORF">SDC9_90026</name>
</gene>
<dbReference type="PANTHER" id="PTHR37317">
    <property type="entry name" value="BLR8090 PROTEIN"/>
    <property type="match status" value="1"/>
</dbReference>
<dbReference type="InterPro" id="IPR025487">
    <property type="entry name" value="DUF4379"/>
</dbReference>
<evidence type="ECO:0000313" key="3">
    <source>
        <dbReference type="EMBL" id="MPM43353.1"/>
    </source>
</evidence>
<proteinExistence type="predicted"/>
<organism evidence="3">
    <name type="scientific">bioreactor metagenome</name>
    <dbReference type="NCBI Taxonomy" id="1076179"/>
    <lineage>
        <taxon>unclassified sequences</taxon>
        <taxon>metagenomes</taxon>
        <taxon>ecological metagenomes</taxon>
    </lineage>
</organism>
<sequence length="102" mass="11890">MSLHSYCVKHSKEYLLKQWDEEKNTPLMPESVARTSTATVWWKCEKGHSWQTQISSRAKGNSGCPICLREKIDARMDKRRAAEAEKKKNRNIESNHKGEKEK</sequence>